<organism evidence="1 2">
    <name type="scientific">Arenimonas maotaiensis</name>
    <dbReference type="NCBI Taxonomy" id="1446479"/>
    <lineage>
        <taxon>Bacteria</taxon>
        <taxon>Pseudomonadati</taxon>
        <taxon>Pseudomonadota</taxon>
        <taxon>Gammaproteobacteria</taxon>
        <taxon>Lysobacterales</taxon>
        <taxon>Lysobacteraceae</taxon>
        <taxon>Arenimonas</taxon>
    </lineage>
</organism>
<keyword evidence="2" id="KW-1185">Reference proteome</keyword>
<evidence type="ECO:0000313" key="2">
    <source>
        <dbReference type="Proteomes" id="UP000632858"/>
    </source>
</evidence>
<dbReference type="Proteomes" id="UP000632858">
    <property type="component" value="Unassembled WGS sequence"/>
</dbReference>
<name>A0A917CTS0_9GAMM</name>
<reference evidence="1" key="2">
    <citation type="submission" date="2020-09" db="EMBL/GenBank/DDBJ databases">
        <authorList>
            <person name="Sun Q."/>
            <person name="Zhou Y."/>
        </authorList>
    </citation>
    <scope>NUCLEOTIDE SEQUENCE</scope>
    <source>
        <strain evidence="1">CGMCC 1.12726</strain>
    </source>
</reference>
<dbReference type="AlphaFoldDB" id="A0A917CTS0"/>
<gene>
    <name evidence="1" type="ORF">GCM10010960_19100</name>
</gene>
<evidence type="ECO:0000313" key="1">
    <source>
        <dbReference type="EMBL" id="GGF97561.1"/>
    </source>
</evidence>
<proteinExistence type="predicted"/>
<reference evidence="1" key="1">
    <citation type="journal article" date="2014" name="Int. J. Syst. Evol. Microbiol.">
        <title>Complete genome sequence of Corynebacterium casei LMG S-19264T (=DSM 44701T), isolated from a smear-ripened cheese.</title>
        <authorList>
            <consortium name="US DOE Joint Genome Institute (JGI-PGF)"/>
            <person name="Walter F."/>
            <person name="Albersmeier A."/>
            <person name="Kalinowski J."/>
            <person name="Ruckert C."/>
        </authorList>
    </citation>
    <scope>NUCLEOTIDE SEQUENCE</scope>
    <source>
        <strain evidence="1">CGMCC 1.12726</strain>
    </source>
</reference>
<protein>
    <submittedName>
        <fullName evidence="1">Uncharacterized protein</fullName>
    </submittedName>
</protein>
<comment type="caution">
    <text evidence="1">The sequence shown here is derived from an EMBL/GenBank/DDBJ whole genome shotgun (WGS) entry which is preliminary data.</text>
</comment>
<accession>A0A917CTS0</accession>
<sequence>MWAIVLLFVMKLGLASTFDNYEPIEHLTNSEQVKHLEGAETNFSSTAESDATNPQKHASDACPDYNCHNITAMLPSAQGITIYISQSNYFPSAIYFKQAALQPDFRPPII</sequence>
<dbReference type="EMBL" id="BMFO01000004">
    <property type="protein sequence ID" value="GGF97561.1"/>
    <property type="molecule type" value="Genomic_DNA"/>
</dbReference>